<dbReference type="Pfam" id="PF04851">
    <property type="entry name" value="ResIII"/>
    <property type="match status" value="1"/>
</dbReference>
<dbReference type="GO" id="GO:0140097">
    <property type="term" value="F:catalytic activity, acting on DNA"/>
    <property type="evidence" value="ECO:0007669"/>
    <property type="project" value="UniProtKB-ARBA"/>
</dbReference>
<proteinExistence type="predicted"/>
<evidence type="ECO:0000313" key="8">
    <source>
        <dbReference type="Proteomes" id="UP000054387"/>
    </source>
</evidence>
<feature type="domain" description="Helicase ATP-binding" evidence="5">
    <location>
        <begin position="79"/>
        <end position="222"/>
    </location>
</feature>
<dbReference type="PANTHER" id="PTHR11274">
    <property type="entry name" value="RAD25/XP-B DNA REPAIR HELICASE"/>
    <property type="match status" value="1"/>
</dbReference>
<dbReference type="RefSeq" id="WP_058582767.1">
    <property type="nucleotide sequence ID" value="NZ_LOPU01000030.1"/>
</dbReference>
<reference evidence="7 8" key="1">
    <citation type="submission" date="2015-12" db="EMBL/GenBank/DDBJ databases">
        <title>Haloprofundus marisrubri gen. nov., sp. nov., an extremely halophilic archaeon isolated from the Discovery deep brine-seawater interface in the Red Sea.</title>
        <authorList>
            <person name="Zhang G."/>
            <person name="Stingl U."/>
            <person name="Rashid M."/>
        </authorList>
    </citation>
    <scope>NUCLEOTIDE SEQUENCE [LARGE SCALE GENOMIC DNA]</scope>
    <source>
        <strain evidence="7 8">SB9</strain>
    </source>
</reference>
<dbReference type="STRING" id="1514971.AUR64_17520"/>
<dbReference type="InterPro" id="IPR006935">
    <property type="entry name" value="Helicase/UvrB_N"/>
</dbReference>
<evidence type="ECO:0000259" key="5">
    <source>
        <dbReference type="PROSITE" id="PS51192"/>
    </source>
</evidence>
<dbReference type="Proteomes" id="UP000054387">
    <property type="component" value="Unassembled WGS sequence"/>
</dbReference>
<dbReference type="GO" id="GO:0004386">
    <property type="term" value="F:helicase activity"/>
    <property type="evidence" value="ECO:0007669"/>
    <property type="project" value="UniProtKB-KW"/>
</dbReference>
<feature type="domain" description="Helicase C-terminal" evidence="6">
    <location>
        <begin position="315"/>
        <end position="442"/>
    </location>
</feature>
<keyword evidence="1" id="KW-0547">Nucleotide-binding</keyword>
<dbReference type="SUPFAM" id="SSF52540">
    <property type="entry name" value="P-loop containing nucleoside triphosphate hydrolases"/>
    <property type="match status" value="1"/>
</dbReference>
<dbReference type="GO" id="GO:0003677">
    <property type="term" value="F:DNA binding"/>
    <property type="evidence" value="ECO:0007669"/>
    <property type="project" value="InterPro"/>
</dbReference>
<keyword evidence="4" id="KW-0067">ATP-binding</keyword>
<evidence type="ECO:0000256" key="3">
    <source>
        <dbReference type="ARBA" id="ARBA00022806"/>
    </source>
</evidence>
<dbReference type="AlphaFoldDB" id="A0A0W1R524"/>
<accession>A0A0W1R524</accession>
<evidence type="ECO:0000259" key="6">
    <source>
        <dbReference type="PROSITE" id="PS51194"/>
    </source>
</evidence>
<sequence length="442" mass="49388">MRLRYDHGTVRIEGSQETLDEVAFPFVLDGESVGALQYGALRDSLRAAGVEFDDEVLDPVSGPRLSCSLSLRPYQSEALRRWRSDERGVVVLPTGAGKTYVGMAAIDTVGGPTLVVVPTLDLVDQWRDELARFEVPVGEFSGRTKDLSSITVATYDSAYTHATTLGNRFEFVLFDEVHHLAAESYRRIAERMAAPARMGLTATYERDDGAHERLVHLLGGKVYEIGTDDLTGEYLSTYTVERITVELTSEEREAYDEHAAVFRNYVAFSNVSLDGPDGYRNLVVRSGNDPRAWRAIRAKETSRKIAFNAESKLDELASLLRECRENDDRIIVFTRYNDLVHVVADRFLIPSITYKTPTDERRSTLSGFKAGRYDAIVSSQVLDEGVDVPDANVGIILSGTGSEREYRQRLGRILRPSEKPARLYELVSADTGETRTADRRRA</sequence>
<dbReference type="CDD" id="cd17926">
    <property type="entry name" value="DEXHc_RE"/>
    <property type="match status" value="1"/>
</dbReference>
<dbReference type="SMART" id="SM00490">
    <property type="entry name" value="HELICc"/>
    <property type="match status" value="1"/>
</dbReference>
<keyword evidence="8" id="KW-1185">Reference proteome</keyword>
<dbReference type="InterPro" id="IPR050615">
    <property type="entry name" value="ATP-dep_DNA_Helicase"/>
</dbReference>
<dbReference type="PROSITE" id="PS51192">
    <property type="entry name" value="HELICASE_ATP_BIND_1"/>
    <property type="match status" value="1"/>
</dbReference>
<dbReference type="GO" id="GO:0016787">
    <property type="term" value="F:hydrolase activity"/>
    <property type="evidence" value="ECO:0007669"/>
    <property type="project" value="UniProtKB-KW"/>
</dbReference>
<dbReference type="EMBL" id="LOPU01000030">
    <property type="protein sequence ID" value="KTG08483.1"/>
    <property type="molecule type" value="Genomic_DNA"/>
</dbReference>
<dbReference type="PROSITE" id="PS51194">
    <property type="entry name" value="HELICASE_CTER"/>
    <property type="match status" value="1"/>
</dbReference>
<dbReference type="OrthoDB" id="11644at2157"/>
<dbReference type="GO" id="GO:0005524">
    <property type="term" value="F:ATP binding"/>
    <property type="evidence" value="ECO:0007669"/>
    <property type="project" value="UniProtKB-KW"/>
</dbReference>
<evidence type="ECO:0000256" key="4">
    <source>
        <dbReference type="ARBA" id="ARBA00022840"/>
    </source>
</evidence>
<keyword evidence="2" id="KW-0378">Hydrolase</keyword>
<dbReference type="Gene3D" id="3.40.50.300">
    <property type="entry name" value="P-loop containing nucleotide triphosphate hydrolases"/>
    <property type="match status" value="2"/>
</dbReference>
<dbReference type="InterPro" id="IPR014001">
    <property type="entry name" value="Helicase_ATP-bd"/>
</dbReference>
<dbReference type="InterPro" id="IPR040699">
    <property type="entry name" value="XPB_DRD"/>
</dbReference>
<evidence type="ECO:0000256" key="1">
    <source>
        <dbReference type="ARBA" id="ARBA00022741"/>
    </source>
</evidence>
<evidence type="ECO:0000313" key="7">
    <source>
        <dbReference type="EMBL" id="KTG08483.1"/>
    </source>
</evidence>
<evidence type="ECO:0000256" key="2">
    <source>
        <dbReference type="ARBA" id="ARBA00022801"/>
    </source>
</evidence>
<dbReference type="Pfam" id="PF00271">
    <property type="entry name" value="Helicase_C"/>
    <property type="match status" value="1"/>
</dbReference>
<organism evidence="7 8">
    <name type="scientific">Haloprofundus marisrubri</name>
    <dbReference type="NCBI Taxonomy" id="1514971"/>
    <lineage>
        <taxon>Archaea</taxon>
        <taxon>Methanobacteriati</taxon>
        <taxon>Methanobacteriota</taxon>
        <taxon>Stenosarchaea group</taxon>
        <taxon>Halobacteria</taxon>
        <taxon>Halobacteriales</taxon>
        <taxon>Haloferacaceae</taxon>
        <taxon>Haloprofundus</taxon>
    </lineage>
</organism>
<name>A0A0W1R524_9EURY</name>
<dbReference type="PANTHER" id="PTHR11274:SF0">
    <property type="entry name" value="GENERAL TRANSCRIPTION AND DNA REPAIR FACTOR IIH HELICASE SUBUNIT XPB"/>
    <property type="match status" value="1"/>
</dbReference>
<gene>
    <name evidence="7" type="ORF">AUR64_17520</name>
</gene>
<protein>
    <submittedName>
        <fullName evidence="7">Helicase</fullName>
    </submittedName>
</protein>
<comment type="caution">
    <text evidence="7">The sequence shown here is derived from an EMBL/GenBank/DDBJ whole genome shotgun (WGS) entry which is preliminary data.</text>
</comment>
<dbReference type="Pfam" id="PF18458">
    <property type="entry name" value="XPB_DRD"/>
    <property type="match status" value="1"/>
</dbReference>
<dbReference type="InterPro" id="IPR001650">
    <property type="entry name" value="Helicase_C-like"/>
</dbReference>
<keyword evidence="3 7" id="KW-0347">Helicase</keyword>
<dbReference type="SMART" id="SM00487">
    <property type="entry name" value="DEXDc"/>
    <property type="match status" value="1"/>
</dbReference>
<dbReference type="InterPro" id="IPR027417">
    <property type="entry name" value="P-loop_NTPase"/>
</dbReference>